<proteinExistence type="predicted"/>
<dbReference type="Proteomes" id="UP000465846">
    <property type="component" value="Chromosome"/>
</dbReference>
<organism evidence="1 2">
    <name type="scientific">Halogeometricum borinquense</name>
    <dbReference type="NCBI Taxonomy" id="60847"/>
    <lineage>
        <taxon>Archaea</taxon>
        <taxon>Methanobacteriati</taxon>
        <taxon>Methanobacteriota</taxon>
        <taxon>Stenosarchaea group</taxon>
        <taxon>Halobacteria</taxon>
        <taxon>Halobacteriales</taxon>
        <taxon>Haloferacaceae</taxon>
        <taxon>Halogeometricum</taxon>
    </lineage>
</organism>
<dbReference type="InterPro" id="IPR058264">
    <property type="entry name" value="DUF7958"/>
</dbReference>
<protein>
    <submittedName>
        <fullName evidence="1">Uncharacterized protein</fullName>
    </submittedName>
</protein>
<evidence type="ECO:0000313" key="2">
    <source>
        <dbReference type="Proteomes" id="UP000465846"/>
    </source>
</evidence>
<accession>A0A6C0UPS3</accession>
<sequence>MVTDTLENTHNIEVNTETGEIEYHTADAYPEPSKRTNKEDDVFSQTRRFARWHVYREKGYDTVPASENPDRIAGVLLAILDLDQAEFEEYFGTLCRQVGSRDLPDVEPPLDLPQEVYNEQFIVYHQHVYLNQDLETIQQEIRQAGSEVLTEQTIQELVATDSQNFFSKASSLLSDRSLTDLTIEGVSGVHTRYFEDTNEDRIIESSDPFDRDPDTCIELFPTELTPEFYGLYIVNNLICQIRDCYIGMGVEPPAQYRILGPGKDKYTGKYYHFDFYPNYFDHEAEIPGYSPPIPMQLDQYL</sequence>
<reference evidence="1 2" key="1">
    <citation type="submission" date="2020-02" db="EMBL/GenBank/DDBJ databases">
        <title>Whole genome sequence of Halogeometricum borinquense strain wsp4.</title>
        <authorList>
            <person name="Verma D.K."/>
            <person name="Gopal K."/>
            <person name="Prasad E.S."/>
        </authorList>
    </citation>
    <scope>NUCLEOTIDE SEQUENCE [LARGE SCALE GENOMIC DNA]</scope>
    <source>
        <strain evidence="2">wsp4</strain>
    </source>
</reference>
<dbReference type="Pfam" id="PF25858">
    <property type="entry name" value="DUF7958"/>
    <property type="match status" value="1"/>
</dbReference>
<gene>
    <name evidence="1" type="ORF">G3I44_20005</name>
</gene>
<dbReference type="EMBL" id="CP048739">
    <property type="protein sequence ID" value="QIB76593.1"/>
    <property type="molecule type" value="Genomic_DNA"/>
</dbReference>
<name>A0A6C0UPS3_9EURY</name>
<evidence type="ECO:0000313" key="1">
    <source>
        <dbReference type="EMBL" id="QIB76593.1"/>
    </source>
</evidence>
<dbReference type="AlphaFoldDB" id="A0A6C0UPS3"/>